<dbReference type="GO" id="GO:0022857">
    <property type="term" value="F:transmembrane transporter activity"/>
    <property type="evidence" value="ECO:0007669"/>
    <property type="project" value="UniProtKB-UniRule"/>
</dbReference>
<feature type="transmembrane region" description="Helical" evidence="8">
    <location>
        <begin position="390"/>
        <end position="411"/>
    </location>
</feature>
<evidence type="ECO:0000256" key="7">
    <source>
        <dbReference type="RuleBase" id="RU369079"/>
    </source>
</evidence>
<evidence type="ECO:0000259" key="9">
    <source>
        <dbReference type="Pfam" id="PF06808"/>
    </source>
</evidence>
<evidence type="ECO:0000256" key="1">
    <source>
        <dbReference type="ARBA" id="ARBA00004429"/>
    </source>
</evidence>
<accession>Q11EA0</accession>
<feature type="transmembrane region" description="Helical" evidence="8">
    <location>
        <begin position="130"/>
        <end position="155"/>
    </location>
</feature>
<feature type="transmembrane region" description="Helical" evidence="8">
    <location>
        <begin position="161"/>
        <end position="182"/>
    </location>
</feature>
<evidence type="ECO:0000256" key="4">
    <source>
        <dbReference type="ARBA" id="ARBA00022692"/>
    </source>
</evidence>
<evidence type="ECO:0000256" key="6">
    <source>
        <dbReference type="ARBA" id="ARBA00023136"/>
    </source>
</evidence>
<feature type="transmembrane region" description="Helical" evidence="8">
    <location>
        <begin position="85"/>
        <end position="109"/>
    </location>
</feature>
<comment type="subcellular location">
    <subcellularLocation>
        <location evidence="1 7">Cell inner membrane</location>
        <topology evidence="1 7">Multi-pass membrane protein</topology>
    </subcellularLocation>
</comment>
<keyword evidence="2" id="KW-1003">Cell membrane</keyword>
<feature type="domain" description="TRAP C4-dicarboxylate transport system permease DctM subunit" evidence="9">
    <location>
        <begin position="4"/>
        <end position="414"/>
    </location>
</feature>
<keyword evidence="4 8" id="KW-0812">Transmembrane</keyword>
<keyword evidence="7" id="KW-0813">Transport</keyword>
<keyword evidence="5 8" id="KW-1133">Transmembrane helix</keyword>
<name>Q11EA0_CHESB</name>
<feature type="transmembrane region" description="Helical" evidence="8">
    <location>
        <begin position="237"/>
        <end position="253"/>
    </location>
</feature>
<feature type="transmembrane region" description="Helical" evidence="8">
    <location>
        <begin position="44"/>
        <end position="65"/>
    </location>
</feature>
<sequence>MVYAGLHVPVAFILVSFFGVFLVRGSFDVAANSLVIAATDSISSYTFATVPVFVFMGLLVVLAGMGRSTFDVAAHATRRLPGGLAIGSVGANAIFAATIGVGIAAAAIFSKLAIPEMQRYGYSLRRSAGVVAAASLLGPLIPPSLLLILFGVMTFTSIGSLFLAAVIPGLLLAAAYVLFIVLEARFRPAIYGGTDADRPCGPAMTWREIILKIGPITVLVFLIFGGLYGGIFTANEAGAMGAFGALLFALFKVRNPKTYWRLLTETGQVTASILLLVIGASIYTRMLALTGVPAALVGLFSDLGLGVVGTLVIYVTIILLLGTLIDSASIILLVVPLMYPIFQSMNVDPIWLGIITVMSVEVGLLTPPFGMAAFVVKATSEQKELKVEDVYWGAAPFAIITIGVVGLLILFPQLTTVLLR</sequence>
<evidence type="ECO:0000256" key="3">
    <source>
        <dbReference type="ARBA" id="ARBA00022519"/>
    </source>
</evidence>
<keyword evidence="6 8" id="KW-0472">Membrane</keyword>
<dbReference type="eggNOG" id="COG1593">
    <property type="taxonomic scope" value="Bacteria"/>
</dbReference>
<dbReference type="PANTHER" id="PTHR33362">
    <property type="entry name" value="SIALIC ACID TRAP TRANSPORTER PERMEASE PROTEIN SIAT-RELATED"/>
    <property type="match status" value="1"/>
</dbReference>
<evidence type="ECO:0000256" key="2">
    <source>
        <dbReference type="ARBA" id="ARBA00022475"/>
    </source>
</evidence>
<keyword evidence="3 7" id="KW-0997">Cell inner membrane</keyword>
<feature type="transmembrane region" description="Helical" evidence="8">
    <location>
        <begin position="350"/>
        <end position="370"/>
    </location>
</feature>
<evidence type="ECO:0000313" key="10">
    <source>
        <dbReference type="EMBL" id="ABG64275.1"/>
    </source>
</evidence>
<protein>
    <submittedName>
        <fullName evidence="10">TRAP C4-dicarboxylate transport system permease DctM subunit</fullName>
    </submittedName>
</protein>
<dbReference type="HOGENOM" id="CLU_019824_4_0_5"/>
<reference evidence="10" key="1">
    <citation type="submission" date="2006-06" db="EMBL/GenBank/DDBJ databases">
        <title>Complete sequence of chromosome of Chelativorans sp. BNC1.</title>
        <authorList>
            <consortium name="US DOE Joint Genome Institute"/>
            <person name="Copeland A."/>
            <person name="Lucas S."/>
            <person name="Lapidus A."/>
            <person name="Barry K."/>
            <person name="Detter J.C."/>
            <person name="Glavina del Rio T."/>
            <person name="Hammon N."/>
            <person name="Israni S."/>
            <person name="Dalin E."/>
            <person name="Tice H."/>
            <person name="Pitluck S."/>
            <person name="Chertkov O."/>
            <person name="Brettin T."/>
            <person name="Bruce D."/>
            <person name="Han C."/>
            <person name="Tapia R."/>
            <person name="Gilna P."/>
            <person name="Schmutz J."/>
            <person name="Larimer F."/>
            <person name="Land M."/>
            <person name="Hauser L."/>
            <person name="Kyrpides N."/>
            <person name="Mikhailova N."/>
            <person name="Richardson P."/>
        </authorList>
    </citation>
    <scope>NUCLEOTIDE SEQUENCE</scope>
    <source>
        <strain evidence="10">BNC1</strain>
    </source>
</reference>
<feature type="transmembrane region" description="Helical" evidence="8">
    <location>
        <begin position="273"/>
        <end position="300"/>
    </location>
</feature>
<dbReference type="AlphaFoldDB" id="Q11EA0"/>
<dbReference type="PANTHER" id="PTHR33362:SF5">
    <property type="entry name" value="C4-DICARBOXYLATE TRAP TRANSPORTER LARGE PERMEASE PROTEIN DCTM"/>
    <property type="match status" value="1"/>
</dbReference>
<evidence type="ECO:0000256" key="8">
    <source>
        <dbReference type="SAM" id="Phobius"/>
    </source>
</evidence>
<dbReference type="EMBL" id="CP000390">
    <property type="protein sequence ID" value="ABG64275.1"/>
    <property type="molecule type" value="Genomic_DNA"/>
</dbReference>
<feature type="transmembrane region" description="Helical" evidence="8">
    <location>
        <begin position="6"/>
        <end position="23"/>
    </location>
</feature>
<evidence type="ECO:0000256" key="5">
    <source>
        <dbReference type="ARBA" id="ARBA00022989"/>
    </source>
</evidence>
<gene>
    <name evidence="10" type="ordered locus">Meso_2902</name>
</gene>
<dbReference type="STRING" id="266779.Meso_2902"/>
<dbReference type="KEGG" id="mes:Meso_2902"/>
<feature type="transmembrane region" description="Helical" evidence="8">
    <location>
        <begin position="209"/>
        <end position="231"/>
    </location>
</feature>
<proteinExistence type="predicted"/>
<dbReference type="InterPro" id="IPR010656">
    <property type="entry name" value="DctM"/>
</dbReference>
<feature type="transmembrane region" description="Helical" evidence="8">
    <location>
        <begin position="312"/>
        <end position="338"/>
    </location>
</feature>
<organism evidence="10">
    <name type="scientific">Chelativorans sp. (strain BNC1)</name>
    <dbReference type="NCBI Taxonomy" id="266779"/>
    <lineage>
        <taxon>Bacteria</taxon>
        <taxon>Pseudomonadati</taxon>
        <taxon>Pseudomonadota</taxon>
        <taxon>Alphaproteobacteria</taxon>
        <taxon>Hyphomicrobiales</taxon>
        <taxon>Phyllobacteriaceae</taxon>
        <taxon>Chelativorans</taxon>
    </lineage>
</organism>
<dbReference type="GO" id="GO:0005886">
    <property type="term" value="C:plasma membrane"/>
    <property type="evidence" value="ECO:0007669"/>
    <property type="project" value="UniProtKB-SubCell"/>
</dbReference>
<dbReference type="Pfam" id="PF06808">
    <property type="entry name" value="DctM"/>
    <property type="match status" value="1"/>
</dbReference>
<dbReference type="PIRSF" id="PIRSF006066">
    <property type="entry name" value="HI0050"/>
    <property type="match status" value="1"/>
</dbReference>
<dbReference type="InterPro" id="IPR004681">
    <property type="entry name" value="TRAP_DctM"/>
</dbReference>
<comment type="function">
    <text evidence="7">Part of the tripartite ATP-independent periplasmic (TRAP) transport system.</text>
</comment>